<dbReference type="GO" id="GO:0055085">
    <property type="term" value="P:transmembrane transport"/>
    <property type="evidence" value="ECO:0007669"/>
    <property type="project" value="InterPro"/>
</dbReference>
<dbReference type="CDD" id="cd13669">
    <property type="entry name" value="PBP2_TRAP_TM0322_like"/>
    <property type="match status" value="1"/>
</dbReference>
<reference evidence="5" key="2">
    <citation type="journal article" date="2015" name="Biochemistry">
        <title>Experimental strategies for functional annotation and metabolism discovery: targeted screening of solute binding proteins and unbiased panning of metabolomes.</title>
        <authorList>
            <person name="Vetting M.W."/>
            <person name="Al-Obaidi N."/>
            <person name="Zhao S."/>
            <person name="San Francisco B."/>
            <person name="Kim J."/>
            <person name="Wichelecki D.J."/>
            <person name="Bouvier J.T."/>
            <person name="Solbiati J.O."/>
            <person name="Vu H."/>
            <person name="Zhang X."/>
            <person name="Rodionov D.A."/>
            <person name="Love J.D."/>
            <person name="Hillerich B.S."/>
            <person name="Seidel R.D."/>
            <person name="Quinn R.J."/>
            <person name="Osterman A.L."/>
            <person name="Cronan J.E."/>
            <person name="Jacobson M.P."/>
            <person name="Gerlt J.A."/>
            <person name="Almo S.C."/>
        </authorList>
    </citation>
    <scope>X-RAY CRYSTALLOGRAPHY (1.20 ANGSTROMS)</scope>
</reference>
<protein>
    <submittedName>
        <fullName evidence="3">TRAP dicarboxylate transporter-DctP subunit</fullName>
    </submittedName>
</protein>
<dbReference type="SMR" id="C6BWG5"/>
<dbReference type="PDBsum" id="4N6K"/>
<feature type="signal peptide" evidence="2">
    <location>
        <begin position="1"/>
        <end position="26"/>
    </location>
</feature>
<dbReference type="eggNOG" id="COG1638">
    <property type="taxonomic scope" value="Bacteria"/>
</dbReference>
<evidence type="ECO:0007829" key="5">
    <source>
        <dbReference type="PDB" id="4N6K"/>
    </source>
</evidence>
<dbReference type="PANTHER" id="PTHR33376:SF3">
    <property type="entry name" value="C4-DICARBOXYLATE-BINDING PROTEIN"/>
    <property type="match status" value="1"/>
</dbReference>
<dbReference type="NCBIfam" id="NF037995">
    <property type="entry name" value="TRAP_S1"/>
    <property type="match status" value="1"/>
</dbReference>
<dbReference type="InterPro" id="IPR018389">
    <property type="entry name" value="DctP_fam"/>
</dbReference>
<keyword evidence="5" id="KW-0002">3D-structure</keyword>
<dbReference type="Pfam" id="PF03480">
    <property type="entry name" value="DctP"/>
    <property type="match status" value="1"/>
</dbReference>
<dbReference type="Proteomes" id="UP000002601">
    <property type="component" value="Chromosome"/>
</dbReference>
<dbReference type="RefSeq" id="WP_012765935.1">
    <property type="nucleotide sequence ID" value="NC_012881.1"/>
</dbReference>
<organism evidence="3 4">
    <name type="scientific">Maridesulfovibrio salexigens (strain ATCC 14822 / DSM 2638 / NCIMB 8403 / VKM B-1763)</name>
    <name type="common">Desulfovibrio salexigens</name>
    <dbReference type="NCBI Taxonomy" id="526222"/>
    <lineage>
        <taxon>Bacteria</taxon>
        <taxon>Pseudomonadati</taxon>
        <taxon>Thermodesulfobacteriota</taxon>
        <taxon>Desulfovibrionia</taxon>
        <taxon>Desulfovibrionales</taxon>
        <taxon>Desulfovibrionaceae</taxon>
        <taxon>Maridesulfovibrio</taxon>
    </lineage>
</organism>
<dbReference type="OrthoDB" id="8912194at2"/>
<keyword evidence="4" id="KW-1185">Reference proteome</keyword>
<accession>C6BWG5</accession>
<dbReference type="EMBL" id="CP001649">
    <property type="protein sequence ID" value="ACS78409.1"/>
    <property type="molecule type" value="Genomic_DNA"/>
</dbReference>
<keyword evidence="1 2" id="KW-0732">Signal</keyword>
<dbReference type="AlphaFoldDB" id="C6BWG5"/>
<sequence precursor="true">MSFKKTFSVLCAGAVLILSMSTICMADDYKLTLKLSHVFSPAEQLSKSMDAVAESIYEKTDGAINIQTFPQAQLPAYKEGVEQVVRGAKFISVEDPSFIGDYVPDFKALYAPMLYRSFDEYVNLTQSDLVKKMQAEAEKQGIKILALDYIYGFRNLITQKVIKTPADLKGMKIRTPGSKSYIDTLTAMGAVATPLPWGETLSAVQQGVVDGLEGSEFTNIGTKVYEGPTKNVANTRHILGTCGVYISTKVWNDIPAKYQKIIQDEFTNGANHMVNLLKSQHGGVVKELESYGVKFNEVDGDAFRAALKPLYKEQKGMTPGIYQSIFKELDAMR</sequence>
<dbReference type="STRING" id="526222.Desal_0342"/>
<dbReference type="KEGG" id="dsa:Desal_0342"/>
<dbReference type="PDB" id="4N6K">
    <property type="method" value="X-ray"/>
    <property type="resolution" value="1.20 A"/>
    <property type="chains" value="A=1-333"/>
</dbReference>
<evidence type="ECO:0000313" key="3">
    <source>
        <dbReference type="EMBL" id="ACS78409.1"/>
    </source>
</evidence>
<dbReference type="HOGENOM" id="CLU_036176_4_1_7"/>
<proteinExistence type="evidence at protein level"/>
<dbReference type="InterPro" id="IPR038404">
    <property type="entry name" value="TRAP_DctP_sf"/>
</dbReference>
<evidence type="ECO:0000256" key="1">
    <source>
        <dbReference type="ARBA" id="ARBA00022729"/>
    </source>
</evidence>
<gene>
    <name evidence="3" type="ordered locus">Desal_0342</name>
</gene>
<name>C6BWG5_MARSD</name>
<dbReference type="PANTHER" id="PTHR33376">
    <property type="match status" value="1"/>
</dbReference>
<reference evidence="3 4" key="1">
    <citation type="submission" date="2009-06" db="EMBL/GenBank/DDBJ databases">
        <title>Complete sequence of Desulfovibrio salexigens DSM 2638.</title>
        <authorList>
            <consortium name="US DOE Joint Genome Institute"/>
            <person name="Lucas S."/>
            <person name="Copeland A."/>
            <person name="Lapidus A."/>
            <person name="Glavina del Rio T."/>
            <person name="Tice H."/>
            <person name="Bruce D."/>
            <person name="Goodwin L."/>
            <person name="Pitluck S."/>
            <person name="Munk A.C."/>
            <person name="Brettin T."/>
            <person name="Detter J.C."/>
            <person name="Han C."/>
            <person name="Tapia R."/>
            <person name="Larimer F."/>
            <person name="Land M."/>
            <person name="Hauser L."/>
            <person name="Kyrpides N."/>
            <person name="Anderson I."/>
            <person name="Wall J.D."/>
            <person name="Arkin A.P."/>
            <person name="Dehal P."/>
            <person name="Chivian D."/>
            <person name="Giles B."/>
            <person name="Hazen T.C."/>
        </authorList>
    </citation>
    <scope>NUCLEOTIDE SEQUENCE [LARGE SCALE GENOMIC DNA]</scope>
    <source>
        <strain evidence="4">ATCC 14822 / DSM 2638 / NCIMB 8403 / VKM B-1763</strain>
    </source>
</reference>
<evidence type="ECO:0000256" key="2">
    <source>
        <dbReference type="SAM" id="SignalP"/>
    </source>
</evidence>
<dbReference type="Gene3D" id="3.40.190.170">
    <property type="entry name" value="Bacterial extracellular solute-binding protein, family 7"/>
    <property type="match status" value="1"/>
</dbReference>
<feature type="chain" id="PRO_5002962744" evidence="2">
    <location>
        <begin position="27"/>
        <end position="333"/>
    </location>
</feature>
<evidence type="ECO:0000313" key="4">
    <source>
        <dbReference type="Proteomes" id="UP000002601"/>
    </source>
</evidence>
<dbReference type="EvolutionaryTrace" id="C6BWG5"/>